<dbReference type="EC" id="3.4.19.13" evidence="11"/>
<dbReference type="RefSeq" id="WP_189408188.1">
    <property type="nucleotide sequence ID" value="NZ_BMXP01000012.1"/>
</dbReference>
<evidence type="ECO:0000256" key="2">
    <source>
        <dbReference type="ARBA" id="ARBA00001089"/>
    </source>
</evidence>
<comment type="catalytic activity">
    <reaction evidence="1 11">
        <text>an S-substituted glutathione + H2O = an S-substituted L-cysteinylglycine + L-glutamate</text>
        <dbReference type="Rhea" id="RHEA:59468"/>
        <dbReference type="ChEBI" id="CHEBI:15377"/>
        <dbReference type="ChEBI" id="CHEBI:29985"/>
        <dbReference type="ChEBI" id="CHEBI:90779"/>
        <dbReference type="ChEBI" id="CHEBI:143103"/>
        <dbReference type="EC" id="3.4.19.13"/>
    </reaction>
</comment>
<reference evidence="13" key="2">
    <citation type="submission" date="2020-09" db="EMBL/GenBank/DDBJ databases">
        <authorList>
            <person name="Sun Q."/>
            <person name="Kim S."/>
        </authorList>
    </citation>
    <scope>NUCLEOTIDE SEQUENCE</scope>
    <source>
        <strain evidence="13">KCTC 22164</strain>
    </source>
</reference>
<feature type="binding site" evidence="10">
    <location>
        <position position="122"/>
    </location>
    <ligand>
        <name>L-glutamate</name>
        <dbReference type="ChEBI" id="CHEBI:29985"/>
    </ligand>
</feature>
<dbReference type="PANTHER" id="PTHR43199:SF1">
    <property type="entry name" value="GLUTATHIONE HYDROLASE PROENZYME"/>
    <property type="match status" value="1"/>
</dbReference>
<feature type="binding site" evidence="10">
    <location>
        <position position="449"/>
    </location>
    <ligand>
        <name>L-glutamate</name>
        <dbReference type="ChEBI" id="CHEBI:29985"/>
    </ligand>
</feature>
<evidence type="ECO:0000256" key="12">
    <source>
        <dbReference type="SAM" id="SignalP"/>
    </source>
</evidence>
<comment type="pathway">
    <text evidence="11">Sulfur metabolism; glutathione metabolism.</text>
</comment>
<dbReference type="Proteomes" id="UP000631300">
    <property type="component" value="Unassembled WGS sequence"/>
</dbReference>
<keyword evidence="12" id="KW-0732">Signal</keyword>
<keyword evidence="5 11" id="KW-0378">Hydrolase</keyword>
<keyword evidence="11" id="KW-0317">Glutathione biosynthesis</keyword>
<accession>A0A918JQ67</accession>
<dbReference type="EMBL" id="BMXP01000012">
    <property type="protein sequence ID" value="GGW95683.1"/>
    <property type="molecule type" value="Genomic_DNA"/>
</dbReference>
<comment type="subunit">
    <text evidence="11">This enzyme consists of two polypeptide chains, which are synthesized in precursor form from a single polypeptide.</text>
</comment>
<dbReference type="GO" id="GO:0006750">
    <property type="term" value="P:glutathione biosynthetic process"/>
    <property type="evidence" value="ECO:0007669"/>
    <property type="project" value="UniProtKB-KW"/>
</dbReference>
<gene>
    <name evidence="13" type="ORF">GCM10007391_32290</name>
</gene>
<keyword evidence="4 11" id="KW-0808">Transferase</keyword>
<organism evidence="13 14">
    <name type="scientific">Alteromonas halophila</name>
    <dbReference type="NCBI Taxonomy" id="516698"/>
    <lineage>
        <taxon>Bacteria</taxon>
        <taxon>Pseudomonadati</taxon>
        <taxon>Pseudomonadota</taxon>
        <taxon>Gammaproteobacteria</taxon>
        <taxon>Alteromonadales</taxon>
        <taxon>Alteromonadaceae</taxon>
        <taxon>Alteromonas/Salinimonas group</taxon>
        <taxon>Alteromonas</taxon>
    </lineage>
</organism>
<feature type="active site" description="Nucleophile" evidence="9">
    <location>
        <position position="409"/>
    </location>
</feature>
<evidence type="ECO:0000256" key="11">
    <source>
        <dbReference type="RuleBase" id="RU368036"/>
    </source>
</evidence>
<evidence type="ECO:0000256" key="10">
    <source>
        <dbReference type="PIRSR" id="PIRSR600101-2"/>
    </source>
</evidence>
<sequence length="589" mass="63935">MRSTLATQTRAFAGAVLCLLLITSPVTQAQTSEREDREPEAATGFDRKSAFTADEFMVVAANPYASWTGKRVIEQGGSAIDAAVAIQAMLSLVEPQSSGIGGGAFILYWDNENKVLHTYDGREMAPEAVNAHWFMQGNQPMDWLDAVVGGKSVGVPGAIKALEVAHQDFGSLPWRDLFNDTIKLAKKGFPVSPRLAKLVAMDYHPGLKEFAASSTYFFPGGMPLKEGYVRTNSKLAKSLTGIAENGSDYLYTGPLAKKIVEAVNGAAINPGQLSLDDLANYKVIKRQPVCGDYHTRRICGMAPPSSGGINVFQILKLLEDKSLSQYGPGSVEFAHLFTQASALTYADRERYVADTDFTNLPYAALINPAYLKRRSELVRTDRKWQPARAGAPYAQAQIATGMSGEQPNTSHISIVDKQGNAVSMTTSIEFMFGSGLMVGGFMLNNQLTDFSFLPTEHRFPVLNRVEPHKRPRSAMSPTMVFDSNGELELVVGSPGGSRIISYVAQTLIGVLDFNLDIQQAINMPRITNRNDYTALEAGTPVTQLEGPLRKLGHKVRVQDLNSGLHGIQLKDDSLIGGADPRREGIAVGQ</sequence>
<feature type="chain" id="PRO_5037172078" description="Glutathione hydrolase proenzyme" evidence="12">
    <location>
        <begin position="30"/>
        <end position="589"/>
    </location>
</feature>
<dbReference type="NCBIfam" id="TIGR00066">
    <property type="entry name" value="g_glut_trans"/>
    <property type="match status" value="1"/>
</dbReference>
<evidence type="ECO:0000256" key="1">
    <source>
        <dbReference type="ARBA" id="ARBA00001049"/>
    </source>
</evidence>
<dbReference type="AlphaFoldDB" id="A0A918JQ67"/>
<dbReference type="GO" id="GO:0006751">
    <property type="term" value="P:glutathione catabolic process"/>
    <property type="evidence" value="ECO:0007669"/>
    <property type="project" value="UniProtKB-UniRule"/>
</dbReference>
<dbReference type="InterPro" id="IPR029055">
    <property type="entry name" value="Ntn_hydrolases_N"/>
</dbReference>
<dbReference type="SUPFAM" id="SSF56235">
    <property type="entry name" value="N-terminal nucleophile aminohydrolases (Ntn hydrolases)"/>
    <property type="match status" value="1"/>
</dbReference>
<keyword evidence="7 11" id="KW-0012">Acyltransferase</keyword>
<dbReference type="Gene3D" id="1.10.246.130">
    <property type="match status" value="1"/>
</dbReference>
<dbReference type="InterPro" id="IPR000101">
    <property type="entry name" value="GGT_peptidase"/>
</dbReference>
<dbReference type="PRINTS" id="PR01210">
    <property type="entry name" value="GGTRANSPTASE"/>
</dbReference>
<dbReference type="InterPro" id="IPR043138">
    <property type="entry name" value="GGT_lsub"/>
</dbReference>
<comment type="PTM">
    <text evidence="11">Cleaved by autocatalysis into a large and a small subunit.</text>
</comment>
<evidence type="ECO:0000313" key="14">
    <source>
        <dbReference type="Proteomes" id="UP000631300"/>
    </source>
</evidence>
<comment type="similarity">
    <text evidence="3 11">Belongs to the gamma-glutamyltransferase family.</text>
</comment>
<evidence type="ECO:0000256" key="8">
    <source>
        <dbReference type="ARBA" id="ARBA00047417"/>
    </source>
</evidence>
<protein>
    <recommendedName>
        <fullName evidence="11">Glutathione hydrolase proenzyme</fullName>
        <ecNumber evidence="11">2.3.2.2</ecNumber>
        <ecNumber evidence="11">3.4.19.13</ecNumber>
    </recommendedName>
    <component>
        <recommendedName>
            <fullName evidence="11">Glutathione hydrolase large chain</fullName>
        </recommendedName>
    </component>
    <component>
        <recommendedName>
            <fullName evidence="11">Glutathione hydrolase small chain</fullName>
        </recommendedName>
    </component>
</protein>
<dbReference type="EC" id="2.3.2.2" evidence="11"/>
<reference evidence="13" key="1">
    <citation type="journal article" date="2014" name="Int. J. Syst. Evol. Microbiol.">
        <title>Complete genome sequence of Corynebacterium casei LMG S-19264T (=DSM 44701T), isolated from a smear-ripened cheese.</title>
        <authorList>
            <consortium name="US DOE Joint Genome Institute (JGI-PGF)"/>
            <person name="Walter F."/>
            <person name="Albersmeier A."/>
            <person name="Kalinowski J."/>
            <person name="Ruckert C."/>
        </authorList>
    </citation>
    <scope>NUCLEOTIDE SEQUENCE</scope>
    <source>
        <strain evidence="13">KCTC 22164</strain>
    </source>
</reference>
<dbReference type="InterPro" id="IPR043137">
    <property type="entry name" value="GGT_ssub_C"/>
</dbReference>
<evidence type="ECO:0000256" key="7">
    <source>
        <dbReference type="ARBA" id="ARBA00023315"/>
    </source>
</evidence>
<keyword evidence="6 11" id="KW-0865">Zymogen</keyword>
<evidence type="ECO:0000256" key="9">
    <source>
        <dbReference type="PIRSR" id="PIRSR600101-1"/>
    </source>
</evidence>
<dbReference type="GO" id="GO:0036374">
    <property type="term" value="F:glutathione hydrolase activity"/>
    <property type="evidence" value="ECO:0007669"/>
    <property type="project" value="UniProtKB-UniRule"/>
</dbReference>
<dbReference type="Pfam" id="PF01019">
    <property type="entry name" value="G_glu_transpept"/>
    <property type="match status" value="1"/>
</dbReference>
<comment type="catalytic activity">
    <reaction evidence="2 11">
        <text>glutathione + H2O = L-cysteinylglycine + L-glutamate</text>
        <dbReference type="Rhea" id="RHEA:28807"/>
        <dbReference type="ChEBI" id="CHEBI:15377"/>
        <dbReference type="ChEBI" id="CHEBI:29985"/>
        <dbReference type="ChEBI" id="CHEBI:57925"/>
        <dbReference type="ChEBI" id="CHEBI:61694"/>
        <dbReference type="EC" id="3.4.19.13"/>
    </reaction>
</comment>
<evidence type="ECO:0000256" key="4">
    <source>
        <dbReference type="ARBA" id="ARBA00022679"/>
    </source>
</evidence>
<feature type="signal peptide" evidence="12">
    <location>
        <begin position="1"/>
        <end position="29"/>
    </location>
</feature>
<dbReference type="InterPro" id="IPR051792">
    <property type="entry name" value="GGT_bact"/>
</dbReference>
<dbReference type="PANTHER" id="PTHR43199">
    <property type="entry name" value="GLUTATHIONE HYDROLASE"/>
    <property type="match status" value="1"/>
</dbReference>
<feature type="binding site" evidence="10">
    <location>
        <position position="496"/>
    </location>
    <ligand>
        <name>L-glutamate</name>
        <dbReference type="ChEBI" id="CHEBI:29985"/>
    </ligand>
</feature>
<evidence type="ECO:0000256" key="3">
    <source>
        <dbReference type="ARBA" id="ARBA00009381"/>
    </source>
</evidence>
<evidence type="ECO:0000256" key="5">
    <source>
        <dbReference type="ARBA" id="ARBA00022801"/>
    </source>
</evidence>
<evidence type="ECO:0000256" key="6">
    <source>
        <dbReference type="ARBA" id="ARBA00023145"/>
    </source>
</evidence>
<name>A0A918JQ67_9ALTE</name>
<dbReference type="Gene3D" id="3.60.20.40">
    <property type="match status" value="1"/>
</dbReference>
<proteinExistence type="inferred from homology"/>
<comment type="catalytic activity">
    <reaction evidence="8 11">
        <text>an N-terminal (5-L-glutamyl)-[peptide] + an alpha-amino acid = 5-L-glutamyl amino acid + an N-terminal L-alpha-aminoacyl-[peptide]</text>
        <dbReference type="Rhea" id="RHEA:23904"/>
        <dbReference type="Rhea" id="RHEA-COMP:9780"/>
        <dbReference type="Rhea" id="RHEA-COMP:9795"/>
        <dbReference type="ChEBI" id="CHEBI:77644"/>
        <dbReference type="ChEBI" id="CHEBI:78597"/>
        <dbReference type="ChEBI" id="CHEBI:78599"/>
        <dbReference type="ChEBI" id="CHEBI:78608"/>
        <dbReference type="EC" id="2.3.2.2"/>
    </reaction>
</comment>
<comment type="caution">
    <text evidence="13">The sequence shown here is derived from an EMBL/GenBank/DDBJ whole genome shotgun (WGS) entry which is preliminary data.</text>
</comment>
<keyword evidence="14" id="KW-1185">Reference proteome</keyword>
<evidence type="ECO:0000313" key="13">
    <source>
        <dbReference type="EMBL" id="GGW95683.1"/>
    </source>
</evidence>
<dbReference type="GO" id="GO:0103068">
    <property type="term" value="F:leukotriene C4 gamma-glutamyl transferase activity"/>
    <property type="evidence" value="ECO:0007669"/>
    <property type="project" value="UniProtKB-EC"/>
</dbReference>